<dbReference type="PANTHER" id="PTHR41391:SF1">
    <property type="entry name" value="RESTRICTION OF TELOMERE CAPPING PROTEIN 4"/>
    <property type="match status" value="1"/>
</dbReference>
<comment type="function">
    <text evidence="1">May be involved in a process influencing telomere capping.</text>
</comment>
<dbReference type="GO" id="GO:0005634">
    <property type="term" value="C:nucleus"/>
    <property type="evidence" value="ECO:0007669"/>
    <property type="project" value="UniProtKB-SubCell"/>
</dbReference>
<evidence type="ECO:0000256" key="1">
    <source>
        <dbReference type="ARBA" id="ARBA00002738"/>
    </source>
</evidence>
<evidence type="ECO:0000313" key="10">
    <source>
        <dbReference type="EMBL" id="KAF2281369.1"/>
    </source>
</evidence>
<feature type="compositionally biased region" description="Basic and acidic residues" evidence="8">
    <location>
        <begin position="85"/>
        <end position="94"/>
    </location>
</feature>
<sequence>MPQLTRNAPPLLTMVGGMPHATSAHHEEDEELIYGDPVSSDDEIAAPVASLPSVEDTASDTATKDASKRGLRRRKPPIRVPPKGAYEHGKKEKQMVAATADAEKENTLGSSQPQSSAEKRKAGGRAEDCGLDFGFRFEHRKPPIKKQKTFRNIHAPTQRKPATFGSKSYAQRKPAYEVEDDDSDLSDVSMVSVKSDIQERPKTSRPARRNKDPELPTPGASVATNRPNLLISLGAYRKDNTPASSQSVSNSTPPSSFAAGETLGSLERYANDIVAETSNATCPLCEEPVDQQHYLDFWQCGKKPTIRQQQLFCREHTKRSALEEYKKRGYPDIDWSILSARVAQHSAFLTAILQNERPSHYRELHAGMGRQTGSKMMESNATLTHTGYYGIRGRRTMMESIGSQLADVIRDQAIKDPVIGSAGGVANFVLRVLVPELAILLVMEDYECSEQTARGIIEESGELGCLVHEELPDEVQTWDSDEDDIEQDEE</sequence>
<keyword evidence="7" id="KW-0539">Nucleus</keyword>
<dbReference type="InterPro" id="IPR039024">
    <property type="entry name" value="RTC4"/>
</dbReference>
<dbReference type="Proteomes" id="UP000800097">
    <property type="component" value="Unassembled WGS sequence"/>
</dbReference>
<organism evidence="10 11">
    <name type="scientific">Westerdykella ornata</name>
    <dbReference type="NCBI Taxonomy" id="318751"/>
    <lineage>
        <taxon>Eukaryota</taxon>
        <taxon>Fungi</taxon>
        <taxon>Dikarya</taxon>
        <taxon>Ascomycota</taxon>
        <taxon>Pezizomycotina</taxon>
        <taxon>Dothideomycetes</taxon>
        <taxon>Pleosporomycetidae</taxon>
        <taxon>Pleosporales</taxon>
        <taxon>Sporormiaceae</taxon>
        <taxon>Westerdykella</taxon>
    </lineage>
</organism>
<evidence type="ECO:0000256" key="2">
    <source>
        <dbReference type="ARBA" id="ARBA00004123"/>
    </source>
</evidence>
<evidence type="ECO:0000259" key="9">
    <source>
        <dbReference type="SMART" id="SM01312"/>
    </source>
</evidence>
<feature type="region of interest" description="Disordered" evidence="8">
    <location>
        <begin position="1"/>
        <end position="226"/>
    </location>
</feature>
<keyword evidence="11" id="KW-1185">Reference proteome</keyword>
<evidence type="ECO:0000256" key="7">
    <source>
        <dbReference type="ARBA" id="ARBA00023242"/>
    </source>
</evidence>
<evidence type="ECO:0000256" key="3">
    <source>
        <dbReference type="ARBA" id="ARBA00004496"/>
    </source>
</evidence>
<feature type="compositionally biased region" description="Acidic residues" evidence="8">
    <location>
        <begin position="28"/>
        <end position="44"/>
    </location>
</feature>
<evidence type="ECO:0000256" key="6">
    <source>
        <dbReference type="ARBA" id="ARBA00022490"/>
    </source>
</evidence>
<feature type="domain" description="Restriction of telomere capping protein 4 C-terminal" evidence="9">
    <location>
        <begin position="352"/>
        <end position="470"/>
    </location>
</feature>
<dbReference type="InterPro" id="IPR028094">
    <property type="entry name" value="RTC4_C"/>
</dbReference>
<gene>
    <name evidence="10" type="ORF">EI97DRAFT_454575</name>
</gene>
<dbReference type="EMBL" id="ML986484">
    <property type="protein sequence ID" value="KAF2281369.1"/>
    <property type="molecule type" value="Genomic_DNA"/>
</dbReference>
<keyword evidence="6" id="KW-0963">Cytoplasm</keyword>
<evidence type="ECO:0000313" key="11">
    <source>
        <dbReference type="Proteomes" id="UP000800097"/>
    </source>
</evidence>
<dbReference type="OrthoDB" id="128308at2759"/>
<dbReference type="PANTHER" id="PTHR41391">
    <property type="entry name" value="RESTRICTION OF TELOMERE CAPPING PROTEIN 4"/>
    <property type="match status" value="1"/>
</dbReference>
<evidence type="ECO:0000256" key="4">
    <source>
        <dbReference type="ARBA" id="ARBA00009461"/>
    </source>
</evidence>
<proteinExistence type="inferred from homology"/>
<feature type="compositionally biased region" description="Basic residues" evidence="8">
    <location>
        <begin position="142"/>
        <end position="151"/>
    </location>
</feature>
<dbReference type="Pfam" id="PF14474">
    <property type="entry name" value="RTC4"/>
    <property type="match status" value="1"/>
</dbReference>
<reference evidence="10" key="1">
    <citation type="journal article" date="2020" name="Stud. Mycol.">
        <title>101 Dothideomycetes genomes: a test case for predicting lifestyles and emergence of pathogens.</title>
        <authorList>
            <person name="Haridas S."/>
            <person name="Albert R."/>
            <person name="Binder M."/>
            <person name="Bloem J."/>
            <person name="Labutti K."/>
            <person name="Salamov A."/>
            <person name="Andreopoulos B."/>
            <person name="Baker S."/>
            <person name="Barry K."/>
            <person name="Bills G."/>
            <person name="Bluhm B."/>
            <person name="Cannon C."/>
            <person name="Castanera R."/>
            <person name="Culley D."/>
            <person name="Daum C."/>
            <person name="Ezra D."/>
            <person name="Gonzalez J."/>
            <person name="Henrissat B."/>
            <person name="Kuo A."/>
            <person name="Liang C."/>
            <person name="Lipzen A."/>
            <person name="Lutzoni F."/>
            <person name="Magnuson J."/>
            <person name="Mondo S."/>
            <person name="Nolan M."/>
            <person name="Ohm R."/>
            <person name="Pangilinan J."/>
            <person name="Park H.-J."/>
            <person name="Ramirez L."/>
            <person name="Alfaro M."/>
            <person name="Sun H."/>
            <person name="Tritt A."/>
            <person name="Yoshinaga Y."/>
            <person name="Zwiers L.-H."/>
            <person name="Turgeon B."/>
            <person name="Goodwin S."/>
            <person name="Spatafora J."/>
            <person name="Crous P."/>
            <person name="Grigoriev I."/>
        </authorList>
    </citation>
    <scope>NUCLEOTIDE SEQUENCE</scope>
    <source>
        <strain evidence="10">CBS 379.55</strain>
    </source>
</reference>
<protein>
    <recommendedName>
        <fullName evidence="5">Restriction of telomere capping protein 4</fullName>
    </recommendedName>
</protein>
<comment type="subcellular location">
    <subcellularLocation>
        <location evidence="3">Cytoplasm</location>
    </subcellularLocation>
    <subcellularLocation>
        <location evidence="2">Nucleus</location>
    </subcellularLocation>
</comment>
<dbReference type="GO" id="GO:0005737">
    <property type="term" value="C:cytoplasm"/>
    <property type="evidence" value="ECO:0007669"/>
    <property type="project" value="UniProtKB-SubCell"/>
</dbReference>
<accession>A0A6A6K1W1</accession>
<dbReference type="GeneID" id="54553731"/>
<feature type="compositionally biased region" description="Polar residues" evidence="8">
    <location>
        <begin position="107"/>
        <end position="116"/>
    </location>
</feature>
<dbReference type="AlphaFoldDB" id="A0A6A6K1W1"/>
<evidence type="ECO:0000256" key="5">
    <source>
        <dbReference type="ARBA" id="ARBA00015162"/>
    </source>
</evidence>
<name>A0A6A6K1W1_WESOR</name>
<dbReference type="RefSeq" id="XP_033658906.1">
    <property type="nucleotide sequence ID" value="XM_033800556.1"/>
</dbReference>
<evidence type="ECO:0000256" key="8">
    <source>
        <dbReference type="SAM" id="MobiDB-lite"/>
    </source>
</evidence>
<feature type="compositionally biased region" description="Low complexity" evidence="8">
    <location>
        <begin position="186"/>
        <end position="195"/>
    </location>
</feature>
<comment type="similarity">
    <text evidence="4">Belongs to the RTC4 family.</text>
</comment>
<feature type="compositionally biased region" description="Basic and acidic residues" evidence="8">
    <location>
        <begin position="117"/>
        <end position="128"/>
    </location>
</feature>
<feature type="region of interest" description="Disordered" evidence="8">
    <location>
        <begin position="240"/>
        <end position="259"/>
    </location>
</feature>
<feature type="compositionally biased region" description="Low complexity" evidence="8">
    <location>
        <begin position="242"/>
        <end position="256"/>
    </location>
</feature>
<dbReference type="SMART" id="SM01312">
    <property type="entry name" value="RTC4"/>
    <property type="match status" value="1"/>
</dbReference>